<dbReference type="OrthoDB" id="8527335at2"/>
<dbReference type="Proteomes" id="UP000325755">
    <property type="component" value="Chromosome"/>
</dbReference>
<evidence type="ECO:0000313" key="1">
    <source>
        <dbReference type="EMBL" id="QFY43081.1"/>
    </source>
</evidence>
<dbReference type="EMBL" id="CP044205">
    <property type="protein sequence ID" value="QFY43081.1"/>
    <property type="molecule type" value="Genomic_DNA"/>
</dbReference>
<gene>
    <name evidence="1" type="ORF">F6R98_10995</name>
</gene>
<proteinExistence type="predicted"/>
<keyword evidence="2" id="KW-1185">Reference proteome</keyword>
<accession>A0A5Q0BLI9</accession>
<dbReference type="AlphaFoldDB" id="A0A5Q0BLI9"/>
<dbReference type="InParanoid" id="A0A5Q0BLI9"/>
<dbReference type="RefSeq" id="WP_153249065.1">
    <property type="nucleotide sequence ID" value="NZ_CP044205.1"/>
</dbReference>
<reference evidence="1 2" key="1">
    <citation type="submission" date="2019-09" db="EMBL/GenBank/DDBJ databases">
        <title>Ecophysiology of the spiral-shaped methanotroph Methylospira mobilis as revealed by the complete genome sequence.</title>
        <authorList>
            <person name="Oshkin I.Y."/>
            <person name="Dedysh S.N."/>
            <person name="Miroshnikov K."/>
            <person name="Danilova O.V."/>
            <person name="Hakobyan A."/>
            <person name="Liesack W."/>
        </authorList>
    </citation>
    <scope>NUCLEOTIDE SEQUENCE [LARGE SCALE GENOMIC DNA]</scope>
    <source>
        <strain evidence="1 2">Shm1</strain>
    </source>
</reference>
<name>A0A5Q0BLI9_9GAMM</name>
<sequence>MKTLHPSTLALAALTIAMALFCLSFIDAALLARSRAAERAETAGLAAGLGLADLALFNEARYTRHPAQADLHSAFQDHPLAFDHFPTGSLMPPRTYAYELLDRKTAQPD</sequence>
<organism evidence="1 2">
    <name type="scientific">Candidatus Methylospira mobilis</name>
    <dbReference type="NCBI Taxonomy" id="1808979"/>
    <lineage>
        <taxon>Bacteria</taxon>
        <taxon>Pseudomonadati</taxon>
        <taxon>Pseudomonadota</taxon>
        <taxon>Gammaproteobacteria</taxon>
        <taxon>Methylococcales</taxon>
        <taxon>Methylococcaceae</taxon>
        <taxon>Candidatus Methylospira</taxon>
    </lineage>
</organism>
<protein>
    <submittedName>
        <fullName evidence="1">Uncharacterized protein</fullName>
    </submittedName>
</protein>
<dbReference type="KEGG" id="mmob:F6R98_10995"/>
<evidence type="ECO:0000313" key="2">
    <source>
        <dbReference type="Proteomes" id="UP000325755"/>
    </source>
</evidence>